<dbReference type="Gene3D" id="2.60.120.650">
    <property type="entry name" value="Cupin"/>
    <property type="match status" value="1"/>
</dbReference>
<comment type="similarity">
    <text evidence="1">Belongs to the JARID1 histone demethylase family.</text>
</comment>
<dbReference type="SMART" id="SM00558">
    <property type="entry name" value="JmjC"/>
    <property type="match status" value="1"/>
</dbReference>
<feature type="compositionally biased region" description="Polar residues" evidence="2">
    <location>
        <begin position="378"/>
        <end position="388"/>
    </location>
</feature>
<evidence type="ECO:0000256" key="1">
    <source>
        <dbReference type="ARBA" id="ARBA00006801"/>
    </source>
</evidence>
<dbReference type="AlphaFoldDB" id="A0A328DD42"/>
<dbReference type="Pfam" id="PF13621">
    <property type="entry name" value="Cupin_8"/>
    <property type="match status" value="1"/>
</dbReference>
<comment type="caution">
    <text evidence="4">The sequence shown here is derived from an EMBL/GenBank/DDBJ whole genome shotgun (WGS) entry which is preliminary data.</text>
</comment>
<dbReference type="PANTHER" id="PTHR12461:SF102">
    <property type="entry name" value="LYSINE-SPECIFIC DEMETHYLASE JMJ31"/>
    <property type="match status" value="1"/>
</dbReference>
<dbReference type="Proteomes" id="UP000249390">
    <property type="component" value="Unassembled WGS sequence"/>
</dbReference>
<dbReference type="PROSITE" id="PS51184">
    <property type="entry name" value="JMJC"/>
    <property type="match status" value="1"/>
</dbReference>
<proteinExistence type="inferred from homology"/>
<protein>
    <recommendedName>
        <fullName evidence="3">JmjC domain-containing protein</fullName>
    </recommendedName>
</protein>
<dbReference type="EMBL" id="NQVE01000175">
    <property type="protein sequence ID" value="RAL42161.1"/>
    <property type="molecule type" value="Genomic_DNA"/>
</dbReference>
<feature type="domain" description="JmjC" evidence="3">
    <location>
        <begin position="191"/>
        <end position="351"/>
    </location>
</feature>
<dbReference type="PANTHER" id="PTHR12461">
    <property type="entry name" value="HYPOXIA-INDUCIBLE FACTOR 1 ALPHA INHIBITOR-RELATED"/>
    <property type="match status" value="1"/>
</dbReference>
<sequence>MFPGEYLAHPTRIRFRIHQLLNSAAMAMEESLRIQTLDRVPSAEEFEFQIEPKNVPAVFRGCVKYWKALSNWNPSNGGLSYLQERVGSSVVEVMLSRSPPVFYGDIRSHERVPLPFSTFIGFCMDHLRNKEDEEDNPCHSDKNRLEMPGSEQTDCDVTEAQQFYLAQVKRTQLSNSSVANNFCKCITILGVRQVPILNAENEEAIRLKCLLEDIDITKSISSINLWMNSAKTRSSTHYDPHNNLLCVVSGCKQVSLWPPSASLYLYPLPLYGEASNHSAVTLGNPDLSMYPRAKYLNKHSQMVVLHASDVLFIPEGWFHQVDSEDFTIAVNFWWRSKIMSSMLQHMDAYYMRRILKRLTDQEMNQRLLRPSLSVVNPAATSSDQPSNASRDDTNPTVALSCGHGSLNGNGLEQKIVLQDLEPLELQSLHELVSLVHDHVNQKRPMVCSSTNTHKVETNSQGAIRKDECSNFLEDKVANLIWSLKPLTLRSVFLAMAHNFPRTLEALVLHALSPLGAEILTRKLEEMDHLVAEDDRNNFYQIFYGVFDDQFAAMDALLNKKESFACQAFKSVLDQYLGVNFDGPNPQV</sequence>
<reference evidence="4 5" key="1">
    <citation type="submission" date="2018-06" db="EMBL/GenBank/DDBJ databases">
        <title>The Genome of Cuscuta australis (Dodder) Provides Insight into the Evolution of Plant Parasitism.</title>
        <authorList>
            <person name="Liu H."/>
        </authorList>
    </citation>
    <scope>NUCLEOTIDE SEQUENCE [LARGE SCALE GENOMIC DNA]</scope>
    <source>
        <strain evidence="5">cv. Yunnan</strain>
        <tissue evidence="4">Vines</tissue>
    </source>
</reference>
<evidence type="ECO:0000259" key="3">
    <source>
        <dbReference type="PROSITE" id="PS51184"/>
    </source>
</evidence>
<dbReference type="SUPFAM" id="SSF51197">
    <property type="entry name" value="Clavaminate synthase-like"/>
    <property type="match status" value="1"/>
</dbReference>
<keyword evidence="5" id="KW-1185">Reference proteome</keyword>
<organism evidence="4 5">
    <name type="scientific">Cuscuta australis</name>
    <dbReference type="NCBI Taxonomy" id="267555"/>
    <lineage>
        <taxon>Eukaryota</taxon>
        <taxon>Viridiplantae</taxon>
        <taxon>Streptophyta</taxon>
        <taxon>Embryophyta</taxon>
        <taxon>Tracheophyta</taxon>
        <taxon>Spermatophyta</taxon>
        <taxon>Magnoliopsida</taxon>
        <taxon>eudicotyledons</taxon>
        <taxon>Gunneridae</taxon>
        <taxon>Pentapetalae</taxon>
        <taxon>asterids</taxon>
        <taxon>lamiids</taxon>
        <taxon>Solanales</taxon>
        <taxon>Convolvulaceae</taxon>
        <taxon>Cuscuteae</taxon>
        <taxon>Cuscuta</taxon>
        <taxon>Cuscuta subgen. Grammica</taxon>
        <taxon>Cuscuta sect. Cleistogrammica</taxon>
    </lineage>
</organism>
<name>A0A328DD42_9ASTE</name>
<dbReference type="InterPro" id="IPR041667">
    <property type="entry name" value="Cupin_8"/>
</dbReference>
<gene>
    <name evidence="4" type="ORF">DM860_011944</name>
</gene>
<evidence type="ECO:0000313" key="5">
    <source>
        <dbReference type="Proteomes" id="UP000249390"/>
    </source>
</evidence>
<dbReference type="InterPro" id="IPR003347">
    <property type="entry name" value="JmjC_dom"/>
</dbReference>
<accession>A0A328DD42</accession>
<feature type="region of interest" description="Disordered" evidence="2">
    <location>
        <begin position="369"/>
        <end position="397"/>
    </location>
</feature>
<evidence type="ECO:0000256" key="2">
    <source>
        <dbReference type="SAM" id="MobiDB-lite"/>
    </source>
</evidence>
<evidence type="ECO:0000313" key="4">
    <source>
        <dbReference type="EMBL" id="RAL42161.1"/>
    </source>
</evidence>